<reference evidence="4 5" key="1">
    <citation type="submission" date="2023-08" db="EMBL/GenBank/DDBJ databases">
        <title>Black Yeasts Isolated from many extreme environments.</title>
        <authorList>
            <person name="Coleine C."/>
            <person name="Stajich J.E."/>
            <person name="Selbmann L."/>
        </authorList>
    </citation>
    <scope>NUCLEOTIDE SEQUENCE [LARGE SCALE GENOMIC DNA]</scope>
    <source>
        <strain evidence="4 5">CCFEE 5935</strain>
    </source>
</reference>
<proteinExistence type="inferred from homology"/>
<dbReference type="InterPro" id="IPR036338">
    <property type="entry name" value="Aha1"/>
</dbReference>
<feature type="domain" description="Activator of Hsp90 ATPase AHSA1-like N-terminal" evidence="3">
    <location>
        <begin position="13"/>
        <end position="162"/>
    </location>
</feature>
<dbReference type="Gene3D" id="3.30.530.20">
    <property type="match status" value="1"/>
</dbReference>
<dbReference type="InterPro" id="IPR013538">
    <property type="entry name" value="ASHA1/2-like_C"/>
</dbReference>
<comment type="similarity">
    <text evidence="1">Belongs to the AHA1 family.</text>
</comment>
<dbReference type="RefSeq" id="XP_064662952.1">
    <property type="nucleotide sequence ID" value="XM_064798625.1"/>
</dbReference>
<feature type="region of interest" description="Disordered" evidence="2">
    <location>
        <begin position="79"/>
        <end position="104"/>
    </location>
</feature>
<dbReference type="GO" id="GO:0005829">
    <property type="term" value="C:cytosol"/>
    <property type="evidence" value="ECO:0007669"/>
    <property type="project" value="TreeGrafter"/>
</dbReference>
<dbReference type="PANTHER" id="PTHR13009">
    <property type="entry name" value="HEAT SHOCK PROTEIN 90 HSP90 CO-CHAPERONE AHA-1"/>
    <property type="match status" value="1"/>
</dbReference>
<dbReference type="InterPro" id="IPR023393">
    <property type="entry name" value="START-like_dom_sf"/>
</dbReference>
<dbReference type="Pfam" id="PF09229">
    <property type="entry name" value="Aha1_N"/>
    <property type="match status" value="1"/>
</dbReference>
<dbReference type="GeneID" id="89922711"/>
<dbReference type="GO" id="GO:0006457">
    <property type="term" value="P:protein folding"/>
    <property type="evidence" value="ECO:0007669"/>
    <property type="project" value="TreeGrafter"/>
</dbReference>
<accession>A0AAV9PKA2</accession>
<gene>
    <name evidence="4" type="primary">AHA1</name>
    <name evidence="4" type="ORF">LTR77_001363</name>
</gene>
<feature type="region of interest" description="Disordered" evidence="2">
    <location>
        <begin position="159"/>
        <end position="202"/>
    </location>
</feature>
<protein>
    <submittedName>
        <fullName evidence="4">Co-chaperone</fullName>
    </submittedName>
</protein>
<comment type="caution">
    <text evidence="4">The sequence shown here is derived from an EMBL/GenBank/DDBJ whole genome shotgun (WGS) entry which is preliminary data.</text>
</comment>
<dbReference type="GO" id="GO:0051087">
    <property type="term" value="F:protein-folding chaperone binding"/>
    <property type="evidence" value="ECO:0007669"/>
    <property type="project" value="InterPro"/>
</dbReference>
<dbReference type="Gene3D" id="3.15.10.20">
    <property type="entry name" value="Activator of Hsp90 ATPase Aha1, N-terminal domain"/>
    <property type="match status" value="1"/>
</dbReference>
<sequence>MALHNPNNWHWVNKDVRPWTQDWLSKELVGLKASRDDGTEAEVSKVMSMDGDVDVSQRKGKVITIFDVRLQLEYTGKVPAKGEKSEDEEASQEGDTKDVSGTITIPEVAHDTEEDEYVFEVDVYSSDLSKEPVKELVRKEITPQIRKRLQKLARTLITEHGKDIQHAPDSNPPGYSTPRVLQSSSVAKQKDDPTSNSATATSKSNINVTTLSDLQEFRTTAEQLFETFTDPQRIAAFTRAPPKVFEGAKEGGKFEIFGGNVSGSYVKLDRPKYIEQKWRLAQWSAGHFSTLKIKFDQNDVDAVTLMKVEWEGVPIGQEEPTKRNWSEYYVRSIKTTFGFGTIL</sequence>
<evidence type="ECO:0000256" key="2">
    <source>
        <dbReference type="SAM" id="MobiDB-lite"/>
    </source>
</evidence>
<dbReference type="SUPFAM" id="SSF103111">
    <property type="entry name" value="Activator of Hsp90 ATPase, Aha1"/>
    <property type="match status" value="1"/>
</dbReference>
<dbReference type="Proteomes" id="UP001337655">
    <property type="component" value="Unassembled WGS sequence"/>
</dbReference>
<dbReference type="CDD" id="cd08892">
    <property type="entry name" value="SRPBCC_Aha1"/>
    <property type="match status" value="1"/>
</dbReference>
<keyword evidence="5" id="KW-1185">Reference proteome</keyword>
<evidence type="ECO:0000259" key="3">
    <source>
        <dbReference type="SMART" id="SM01000"/>
    </source>
</evidence>
<dbReference type="PANTHER" id="PTHR13009:SF22">
    <property type="entry name" value="LD43819P"/>
    <property type="match status" value="1"/>
</dbReference>
<evidence type="ECO:0000313" key="5">
    <source>
        <dbReference type="Proteomes" id="UP001337655"/>
    </source>
</evidence>
<dbReference type="GO" id="GO:0001671">
    <property type="term" value="F:ATPase activator activity"/>
    <property type="evidence" value="ECO:0007669"/>
    <property type="project" value="InterPro"/>
</dbReference>
<name>A0AAV9PKA2_9PEZI</name>
<dbReference type="InterPro" id="IPR015310">
    <property type="entry name" value="AHSA1-like_N"/>
</dbReference>
<evidence type="ECO:0000256" key="1">
    <source>
        <dbReference type="ARBA" id="ARBA00006817"/>
    </source>
</evidence>
<evidence type="ECO:0000313" key="4">
    <source>
        <dbReference type="EMBL" id="KAK5174283.1"/>
    </source>
</evidence>
<dbReference type="EMBL" id="JAVRRT010000002">
    <property type="protein sequence ID" value="KAK5174283.1"/>
    <property type="molecule type" value="Genomic_DNA"/>
</dbReference>
<dbReference type="SMART" id="SM01000">
    <property type="entry name" value="Aha1_N"/>
    <property type="match status" value="1"/>
</dbReference>
<dbReference type="AlphaFoldDB" id="A0AAV9PKA2"/>
<dbReference type="SUPFAM" id="SSF55961">
    <property type="entry name" value="Bet v1-like"/>
    <property type="match status" value="1"/>
</dbReference>
<dbReference type="Pfam" id="PF08327">
    <property type="entry name" value="AHSA1"/>
    <property type="match status" value="1"/>
</dbReference>
<organism evidence="4 5">
    <name type="scientific">Saxophila tyrrhenica</name>
    <dbReference type="NCBI Taxonomy" id="1690608"/>
    <lineage>
        <taxon>Eukaryota</taxon>
        <taxon>Fungi</taxon>
        <taxon>Dikarya</taxon>
        <taxon>Ascomycota</taxon>
        <taxon>Pezizomycotina</taxon>
        <taxon>Dothideomycetes</taxon>
        <taxon>Dothideomycetidae</taxon>
        <taxon>Mycosphaerellales</taxon>
        <taxon>Extremaceae</taxon>
        <taxon>Saxophila</taxon>
    </lineage>
</organism>